<evidence type="ECO:0000259" key="1">
    <source>
        <dbReference type="SMART" id="SM00829"/>
    </source>
</evidence>
<dbReference type="CDD" id="cd08249">
    <property type="entry name" value="enoyl_reductase_like"/>
    <property type="match status" value="1"/>
</dbReference>
<dbReference type="SUPFAM" id="SSF50129">
    <property type="entry name" value="GroES-like"/>
    <property type="match status" value="1"/>
</dbReference>
<proteinExistence type="predicted"/>
<dbReference type="Pfam" id="PF00107">
    <property type="entry name" value="ADH_zinc_N"/>
    <property type="match status" value="1"/>
</dbReference>
<dbReference type="SMART" id="SM00829">
    <property type="entry name" value="PKS_ER"/>
    <property type="match status" value="1"/>
</dbReference>
<sequence length="348" mass="37510">MGSLLTRGDGFFHLKDVEIPVPGDGEVLVKVVAVSQNPTDWKTLRLHPQPGNVIGCDFAGVVVMIGSHVPEGLRRVGERVAGVVHGGTSPNGAFAEYTVASAKLLISVPDTLSFEEAAQLGIPCYTACQSLYQCLGLPTPLSPTETPIDVLIWSGTSATGQYAIQLAKLAGLRVISTASPKNIDFVKGLGADEVFDYADSFTFRKIISATSGRLKYAIDCTSEGTTPYQVSMSLSEEGGTIATLLPYTSRRQGVKTEFILAYTILGKTVEIPFHIPAYPEHYRNAVKYSKLISTLLAKSVLKPCTIRVFPHGLESVHDGFEYMKAGKVHAEKLIYRIADTPGLSDEDD</sequence>
<gene>
    <name evidence="2" type="ORF">LAESUDRAFT_740022</name>
</gene>
<dbReference type="InterPro" id="IPR020843">
    <property type="entry name" value="ER"/>
</dbReference>
<dbReference type="SUPFAM" id="SSF51735">
    <property type="entry name" value="NAD(P)-binding Rossmann-fold domains"/>
    <property type="match status" value="1"/>
</dbReference>
<dbReference type="GO" id="GO:0016651">
    <property type="term" value="F:oxidoreductase activity, acting on NAD(P)H"/>
    <property type="evidence" value="ECO:0007669"/>
    <property type="project" value="InterPro"/>
</dbReference>
<feature type="domain" description="Enoyl reductase (ER)" evidence="1">
    <location>
        <begin position="8"/>
        <end position="335"/>
    </location>
</feature>
<dbReference type="InterPro" id="IPR011032">
    <property type="entry name" value="GroES-like_sf"/>
</dbReference>
<dbReference type="EMBL" id="KV427605">
    <property type="protein sequence ID" value="KZT12690.1"/>
    <property type="molecule type" value="Genomic_DNA"/>
</dbReference>
<dbReference type="InParanoid" id="A0A165I7H2"/>
<organism evidence="2 3">
    <name type="scientific">Laetiporus sulphureus 93-53</name>
    <dbReference type="NCBI Taxonomy" id="1314785"/>
    <lineage>
        <taxon>Eukaryota</taxon>
        <taxon>Fungi</taxon>
        <taxon>Dikarya</taxon>
        <taxon>Basidiomycota</taxon>
        <taxon>Agaricomycotina</taxon>
        <taxon>Agaricomycetes</taxon>
        <taxon>Polyporales</taxon>
        <taxon>Laetiporus</taxon>
    </lineage>
</organism>
<dbReference type="GeneID" id="63828085"/>
<dbReference type="PANTHER" id="PTHR45348:SF2">
    <property type="entry name" value="ZINC-TYPE ALCOHOL DEHYDROGENASE-LIKE PROTEIN C2E1P3.01"/>
    <property type="match status" value="1"/>
</dbReference>
<evidence type="ECO:0000313" key="3">
    <source>
        <dbReference type="Proteomes" id="UP000076871"/>
    </source>
</evidence>
<accession>A0A165I7H2</accession>
<dbReference type="InterPro" id="IPR036291">
    <property type="entry name" value="NAD(P)-bd_dom_sf"/>
</dbReference>
<dbReference type="OrthoDB" id="10257049at2759"/>
<dbReference type="Gene3D" id="3.90.180.10">
    <property type="entry name" value="Medium-chain alcohol dehydrogenases, catalytic domain"/>
    <property type="match status" value="1"/>
</dbReference>
<evidence type="ECO:0000313" key="2">
    <source>
        <dbReference type="EMBL" id="KZT12690.1"/>
    </source>
</evidence>
<dbReference type="AlphaFoldDB" id="A0A165I7H2"/>
<keyword evidence="3" id="KW-1185">Reference proteome</keyword>
<reference evidence="2 3" key="1">
    <citation type="journal article" date="2016" name="Mol. Biol. Evol.">
        <title>Comparative Genomics of Early-Diverging Mushroom-Forming Fungi Provides Insights into the Origins of Lignocellulose Decay Capabilities.</title>
        <authorList>
            <person name="Nagy L.G."/>
            <person name="Riley R."/>
            <person name="Tritt A."/>
            <person name="Adam C."/>
            <person name="Daum C."/>
            <person name="Floudas D."/>
            <person name="Sun H."/>
            <person name="Yadav J.S."/>
            <person name="Pangilinan J."/>
            <person name="Larsson K.H."/>
            <person name="Matsuura K."/>
            <person name="Barry K."/>
            <person name="Labutti K."/>
            <person name="Kuo R."/>
            <person name="Ohm R.A."/>
            <person name="Bhattacharya S.S."/>
            <person name="Shirouzu T."/>
            <person name="Yoshinaga Y."/>
            <person name="Martin F.M."/>
            <person name="Grigoriev I.V."/>
            <person name="Hibbett D.S."/>
        </authorList>
    </citation>
    <scope>NUCLEOTIDE SEQUENCE [LARGE SCALE GENOMIC DNA]</scope>
    <source>
        <strain evidence="2 3">93-53</strain>
    </source>
</reference>
<dbReference type="Gene3D" id="3.40.50.720">
    <property type="entry name" value="NAD(P)-binding Rossmann-like Domain"/>
    <property type="match status" value="1"/>
</dbReference>
<dbReference type="PANTHER" id="PTHR45348">
    <property type="entry name" value="HYPOTHETICAL OXIDOREDUCTASE (EUROFUNG)"/>
    <property type="match status" value="1"/>
</dbReference>
<dbReference type="Pfam" id="PF08240">
    <property type="entry name" value="ADH_N"/>
    <property type="match status" value="1"/>
</dbReference>
<dbReference type="Proteomes" id="UP000076871">
    <property type="component" value="Unassembled WGS sequence"/>
</dbReference>
<dbReference type="InterPro" id="IPR047122">
    <property type="entry name" value="Trans-enoyl_RdTase-like"/>
</dbReference>
<dbReference type="InterPro" id="IPR013149">
    <property type="entry name" value="ADH-like_C"/>
</dbReference>
<name>A0A165I7H2_9APHY</name>
<protein>
    <submittedName>
        <fullName evidence="2">GroES-like protein</fullName>
    </submittedName>
</protein>
<dbReference type="InterPro" id="IPR013154">
    <property type="entry name" value="ADH-like_N"/>
</dbReference>
<dbReference type="STRING" id="1314785.A0A165I7H2"/>
<dbReference type="RefSeq" id="XP_040770200.1">
    <property type="nucleotide sequence ID" value="XM_040911056.1"/>
</dbReference>